<comment type="caution">
    <text evidence="2">The sequence shown here is derived from an EMBL/GenBank/DDBJ whole genome shotgun (WGS) entry which is preliminary data.</text>
</comment>
<dbReference type="AlphaFoldDB" id="A0A660LAW9"/>
<dbReference type="OrthoDB" id="8535577at2"/>
<feature type="transmembrane region" description="Helical" evidence="1">
    <location>
        <begin position="188"/>
        <end position="208"/>
    </location>
</feature>
<protein>
    <submittedName>
        <fullName evidence="2">Uncharacterized protein</fullName>
    </submittedName>
</protein>
<sequence length="245" mass="26623">MSPRKAKRLKAAEAVRTRSSGRTHVLGFLAGGAVLTVFGAELTRVWRLGTLPRSRQIHSEEERRSKPVEALMTLREGYAVSRTRENALFNMLASFTVAFGITRGITWTIREKGGFGPIKDVVVGDRHIHHFLPGGILALAAGGVAIGTKGEQLDKYLAFPFGVGVALVLDESALLLELDDVYWTEEGVLSVQIAFAAIAMLSAMAYLIRMLRNPETQDSESDWELAAKAWDDLQMSSGGVPGIGI</sequence>
<evidence type="ECO:0000313" key="2">
    <source>
        <dbReference type="EMBL" id="RKQ91546.1"/>
    </source>
</evidence>
<reference evidence="2 3" key="1">
    <citation type="submission" date="2018-10" db="EMBL/GenBank/DDBJ databases">
        <title>Genomic Encyclopedia of Archaeal and Bacterial Type Strains, Phase II (KMG-II): from individual species to whole genera.</title>
        <authorList>
            <person name="Goeker M."/>
        </authorList>
    </citation>
    <scope>NUCLEOTIDE SEQUENCE [LARGE SCALE GENOMIC DNA]</scope>
    <source>
        <strain evidence="2 3">DSM 14954</strain>
    </source>
</reference>
<feature type="transmembrane region" description="Helical" evidence="1">
    <location>
        <begin position="156"/>
        <end position="176"/>
    </location>
</feature>
<feature type="transmembrane region" description="Helical" evidence="1">
    <location>
        <begin position="87"/>
        <end position="109"/>
    </location>
</feature>
<gene>
    <name evidence="2" type="ORF">C8N24_1369</name>
</gene>
<keyword evidence="1" id="KW-0472">Membrane</keyword>
<dbReference type="Proteomes" id="UP000278962">
    <property type="component" value="Unassembled WGS sequence"/>
</dbReference>
<name>A0A660LAW9_9ACTN</name>
<proteinExistence type="predicted"/>
<keyword evidence="1" id="KW-1133">Transmembrane helix</keyword>
<accession>A0A660LAW9</accession>
<dbReference type="RefSeq" id="WP_147447665.1">
    <property type="nucleotide sequence ID" value="NZ_RBIL01000001.1"/>
</dbReference>
<organism evidence="2 3">
    <name type="scientific">Solirubrobacter pauli</name>
    <dbReference type="NCBI Taxonomy" id="166793"/>
    <lineage>
        <taxon>Bacteria</taxon>
        <taxon>Bacillati</taxon>
        <taxon>Actinomycetota</taxon>
        <taxon>Thermoleophilia</taxon>
        <taxon>Solirubrobacterales</taxon>
        <taxon>Solirubrobacteraceae</taxon>
        <taxon>Solirubrobacter</taxon>
    </lineage>
</organism>
<evidence type="ECO:0000313" key="3">
    <source>
        <dbReference type="Proteomes" id="UP000278962"/>
    </source>
</evidence>
<keyword evidence="1" id="KW-0812">Transmembrane</keyword>
<evidence type="ECO:0000256" key="1">
    <source>
        <dbReference type="SAM" id="Phobius"/>
    </source>
</evidence>
<dbReference type="EMBL" id="RBIL01000001">
    <property type="protein sequence ID" value="RKQ91546.1"/>
    <property type="molecule type" value="Genomic_DNA"/>
</dbReference>
<keyword evidence="3" id="KW-1185">Reference proteome</keyword>